<evidence type="ECO:0000313" key="3">
    <source>
        <dbReference type="Proteomes" id="UP001054252"/>
    </source>
</evidence>
<dbReference type="EMBL" id="BPVZ01000039">
    <property type="protein sequence ID" value="GKV13891.1"/>
    <property type="molecule type" value="Genomic_DNA"/>
</dbReference>
<sequence>MEEVKVPSNVLEVDHSRAKYYNEKEEVVSEVVGYQSLWRSRSDLAHLVEQYSIPGHALLMPTGEMEQACLAPRNDWMPNLFSTGPSSTKGWKDKFFFVDDAEWGRSDVEVAKLYRDEEVRDIMYLTSSALLEATEIYGPSSMSEGEMNRLMSGGKTVTLLEKRSKALAAPSVGERVVGGTLRSCPSGGARAEIGLSLEQWRKTAEEVATQKRRRVEEIEPSLHEVGVVTHEKGKESPIPRSTFPKVDLKRARHEVEEHGGSSVVRHALETVNLINALAVEYYNRLKERNNLVEKNEELNQHKQSTEQNFTDLTSECKKVREELASAKASTEAEVEKRKKAGKGLAKAKDELAEAGVEEDRESKTAEFCPDITLSWEWNGAGRTVLPSSLDYEFIAVDED</sequence>
<dbReference type="Proteomes" id="UP001054252">
    <property type="component" value="Unassembled WGS sequence"/>
</dbReference>
<gene>
    <name evidence="2" type="ORF">SLEP1_g24853</name>
</gene>
<evidence type="ECO:0000313" key="2">
    <source>
        <dbReference type="EMBL" id="GKV13891.1"/>
    </source>
</evidence>
<organism evidence="2 3">
    <name type="scientific">Rubroshorea leprosula</name>
    <dbReference type="NCBI Taxonomy" id="152421"/>
    <lineage>
        <taxon>Eukaryota</taxon>
        <taxon>Viridiplantae</taxon>
        <taxon>Streptophyta</taxon>
        <taxon>Embryophyta</taxon>
        <taxon>Tracheophyta</taxon>
        <taxon>Spermatophyta</taxon>
        <taxon>Magnoliopsida</taxon>
        <taxon>eudicotyledons</taxon>
        <taxon>Gunneridae</taxon>
        <taxon>Pentapetalae</taxon>
        <taxon>rosids</taxon>
        <taxon>malvids</taxon>
        <taxon>Malvales</taxon>
        <taxon>Dipterocarpaceae</taxon>
        <taxon>Rubroshorea</taxon>
    </lineage>
</organism>
<comment type="caution">
    <text evidence="2">The sequence shown here is derived from an EMBL/GenBank/DDBJ whole genome shotgun (WGS) entry which is preliminary data.</text>
</comment>
<protein>
    <submittedName>
        <fullName evidence="2">Uncharacterized protein</fullName>
    </submittedName>
</protein>
<feature type="region of interest" description="Disordered" evidence="1">
    <location>
        <begin position="327"/>
        <end position="360"/>
    </location>
</feature>
<proteinExistence type="predicted"/>
<accession>A0AAV5JN71</accession>
<evidence type="ECO:0000256" key="1">
    <source>
        <dbReference type="SAM" id="MobiDB-lite"/>
    </source>
</evidence>
<name>A0AAV5JN71_9ROSI</name>
<reference evidence="2 3" key="1">
    <citation type="journal article" date="2021" name="Commun. Biol.">
        <title>The genome of Shorea leprosula (Dipterocarpaceae) highlights the ecological relevance of drought in aseasonal tropical rainforests.</title>
        <authorList>
            <person name="Ng K.K.S."/>
            <person name="Kobayashi M.J."/>
            <person name="Fawcett J.A."/>
            <person name="Hatakeyama M."/>
            <person name="Paape T."/>
            <person name="Ng C.H."/>
            <person name="Ang C.C."/>
            <person name="Tnah L.H."/>
            <person name="Lee C.T."/>
            <person name="Nishiyama T."/>
            <person name="Sese J."/>
            <person name="O'Brien M.J."/>
            <person name="Copetti D."/>
            <person name="Mohd Noor M.I."/>
            <person name="Ong R.C."/>
            <person name="Putra M."/>
            <person name="Sireger I.Z."/>
            <person name="Indrioko S."/>
            <person name="Kosugi Y."/>
            <person name="Izuno A."/>
            <person name="Isagi Y."/>
            <person name="Lee S.L."/>
            <person name="Shimizu K.K."/>
        </authorList>
    </citation>
    <scope>NUCLEOTIDE SEQUENCE [LARGE SCALE GENOMIC DNA]</scope>
    <source>
        <strain evidence="2">214</strain>
    </source>
</reference>
<keyword evidence="3" id="KW-1185">Reference proteome</keyword>
<dbReference type="AlphaFoldDB" id="A0AAV5JN71"/>